<protein>
    <submittedName>
        <fullName evidence="3">Uncharacterized protein</fullName>
    </submittedName>
</protein>
<name>A0ABD6E381_9BILA</name>
<feature type="compositionally biased region" description="Polar residues" evidence="1">
    <location>
        <begin position="47"/>
        <end position="71"/>
    </location>
</feature>
<keyword evidence="2" id="KW-0732">Signal</keyword>
<organism evidence="3 4">
    <name type="scientific">Gnathostoma spinigerum</name>
    <dbReference type="NCBI Taxonomy" id="75299"/>
    <lineage>
        <taxon>Eukaryota</taxon>
        <taxon>Metazoa</taxon>
        <taxon>Ecdysozoa</taxon>
        <taxon>Nematoda</taxon>
        <taxon>Chromadorea</taxon>
        <taxon>Rhabditida</taxon>
        <taxon>Spirurina</taxon>
        <taxon>Gnathostomatomorpha</taxon>
        <taxon>Gnathostomatoidea</taxon>
        <taxon>Gnathostomatidae</taxon>
        <taxon>Gnathostoma</taxon>
    </lineage>
</organism>
<evidence type="ECO:0000313" key="3">
    <source>
        <dbReference type="EMBL" id="MFH4973671.1"/>
    </source>
</evidence>
<reference evidence="3 4" key="1">
    <citation type="submission" date="2024-08" db="EMBL/GenBank/DDBJ databases">
        <title>Gnathostoma spinigerum genome.</title>
        <authorList>
            <person name="Gonzalez-Bertolin B."/>
            <person name="Monzon S."/>
            <person name="Zaballos A."/>
            <person name="Jimenez P."/>
            <person name="Dekumyoy P."/>
            <person name="Varona S."/>
            <person name="Cuesta I."/>
            <person name="Sumanam S."/>
            <person name="Adisakwattana P."/>
            <person name="Gasser R.B."/>
            <person name="Hernandez-Gonzalez A."/>
            <person name="Young N.D."/>
            <person name="Perteguer M.J."/>
        </authorList>
    </citation>
    <scope>NUCLEOTIDE SEQUENCE [LARGE SCALE GENOMIC DNA]</scope>
    <source>
        <strain evidence="3">AL3</strain>
        <tissue evidence="3">Liver</tissue>
    </source>
</reference>
<feature type="chain" id="PRO_5044870758" evidence="2">
    <location>
        <begin position="21"/>
        <end position="111"/>
    </location>
</feature>
<comment type="caution">
    <text evidence="3">The sequence shown here is derived from an EMBL/GenBank/DDBJ whole genome shotgun (WGS) entry which is preliminary data.</text>
</comment>
<feature type="region of interest" description="Disordered" evidence="1">
    <location>
        <begin position="36"/>
        <end position="81"/>
    </location>
</feature>
<sequence>MGRIMAVIGLLLLLLPLSQGKPEALEAEVENALNDTDFMSDAYDPRNNGSGVTSSVSPFTNDPSVLGNRTTRPPELKSAAPGPASIVLSVEIGVLFALILDSSFIYLSKPT</sequence>
<dbReference type="EMBL" id="JBGFUD010000104">
    <property type="protein sequence ID" value="MFH4973671.1"/>
    <property type="molecule type" value="Genomic_DNA"/>
</dbReference>
<accession>A0ABD6E381</accession>
<proteinExistence type="predicted"/>
<dbReference type="AlphaFoldDB" id="A0ABD6E381"/>
<keyword evidence="4" id="KW-1185">Reference proteome</keyword>
<evidence type="ECO:0000313" key="4">
    <source>
        <dbReference type="Proteomes" id="UP001608902"/>
    </source>
</evidence>
<feature type="signal peptide" evidence="2">
    <location>
        <begin position="1"/>
        <end position="20"/>
    </location>
</feature>
<evidence type="ECO:0000256" key="2">
    <source>
        <dbReference type="SAM" id="SignalP"/>
    </source>
</evidence>
<evidence type="ECO:0000256" key="1">
    <source>
        <dbReference type="SAM" id="MobiDB-lite"/>
    </source>
</evidence>
<dbReference type="Proteomes" id="UP001608902">
    <property type="component" value="Unassembled WGS sequence"/>
</dbReference>
<gene>
    <name evidence="3" type="ORF">AB6A40_000380</name>
</gene>